<dbReference type="RefSeq" id="YP_164727.1">
    <property type="nucleotide sequence ID" value="NC_006565.1"/>
</dbReference>
<gene>
    <name evidence="2" type="ORF">orf92</name>
</gene>
<accession>Q5ULM2</accession>
<proteinExistence type="predicted"/>
<evidence type="ECO:0000313" key="2">
    <source>
        <dbReference type="EMBL" id="AAV35912.1"/>
    </source>
</evidence>
<feature type="domain" description="Phosphodiester glycosidase" evidence="1">
    <location>
        <begin position="363"/>
        <end position="552"/>
    </location>
</feature>
<dbReference type="EMBL" id="AY682195">
    <property type="protein sequence ID" value="AAV35912.1"/>
    <property type="molecule type" value="Genomic_DNA"/>
</dbReference>
<keyword evidence="3" id="KW-1185">Reference proteome</keyword>
<dbReference type="PANTHER" id="PTHR40446">
    <property type="entry name" value="N-ACETYLGLUCOSAMINE-1-PHOSPHODIESTER ALPHA-N-ACETYLGLUCOSAMINIDASE"/>
    <property type="match status" value="1"/>
</dbReference>
<protein>
    <submittedName>
        <fullName evidence="2">Orf92</fullName>
    </submittedName>
</protein>
<dbReference type="KEGG" id="vg:3197439"/>
<dbReference type="PANTHER" id="PTHR40446:SF2">
    <property type="entry name" value="N-ACETYLGLUCOSAMINE-1-PHOSPHODIESTER ALPHA-N-ACETYLGLUCOSAMINIDASE"/>
    <property type="match status" value="1"/>
</dbReference>
<dbReference type="Pfam" id="PF09992">
    <property type="entry name" value="NAGPA"/>
    <property type="match status" value="1"/>
</dbReference>
<dbReference type="InterPro" id="IPR018711">
    <property type="entry name" value="NAGPA"/>
</dbReference>
<evidence type="ECO:0000313" key="3">
    <source>
        <dbReference type="Proteomes" id="UP000002117"/>
    </source>
</evidence>
<dbReference type="Proteomes" id="UP000002117">
    <property type="component" value="Segment"/>
</dbReference>
<name>Q5ULM2_9CAUD</name>
<sequence>MYKPHNWVSEEIITADKLNNIETGIQDDETVTPEKTTFIDNKLDFEIEIGSISAGVNSDSGPTRLRTKQMIKNHNGITILRKNENLLYGVPKYVDGVFDGVDNGWINDNETYIAPGKDIRFNIKKANGSAFTSDEIANIHNDFEVRFTFKSANYYDLEDVKDNLFVNNNVTYEQFEYGSITGNTVFNGDTSRACLKDFIQLNKNDKIVFNKDRTIFKYGVSVSNLDGTWNGIDYGWMNDEEFIVPHDSIVKLIISYADNRIIIESDFNAVTDNSFTVARTLKSMVETNTRQLAVKEEITDEKEAINSISVEYGRLSGASYVFVRIPKTTNTGKILSPKLALTSSDGSLSGTKRPTLRYAKDNDTIFAVNAGLFNVSTVEPVGQLIINGISLINTPMTSDNGVTINPNECYPLAIDANGDLTTYPRNADTADMIAAGVKYAVTAWGKLVDNFEIATTDIENEIVHNGRYIRQSIGQYQNGYYCVCTVDMTRGSVTNEAGLYYKELAQIFVDKGVKFAFSLDGGGSAETVLGKRQLNPIYEGEEGRAVPTVITFEIDK</sequence>
<organism evidence="2 3">
    <name type="scientific">Lactobacillus phage LP65</name>
    <dbReference type="NCBI Taxonomy" id="2892344"/>
    <lineage>
        <taxon>Viruses</taxon>
        <taxon>Duplodnaviria</taxon>
        <taxon>Heunggongvirae</taxon>
        <taxon>Uroviricota</taxon>
        <taxon>Caudoviricetes</taxon>
        <taxon>Herelleviridae</taxon>
        <taxon>Salchichonvirus</taxon>
        <taxon>Salchichonvirus LP65</taxon>
    </lineage>
</organism>
<evidence type="ECO:0000259" key="1">
    <source>
        <dbReference type="Pfam" id="PF09992"/>
    </source>
</evidence>
<reference evidence="2 3" key="1">
    <citation type="journal article" date="2004" name="J. Bacteriol.">
        <title>Lactobacillus plantarum bacteriophage LP65: a new member of the SPO1-like genus of the family Myoviridae.</title>
        <authorList>
            <person name="Chibani-Chennoufi S."/>
            <person name="Dillmann M.L."/>
            <person name="Marvin-Guy L."/>
            <person name="Rami-Shojaei S."/>
            <person name="Brussow H."/>
        </authorList>
    </citation>
    <scope>NUCLEOTIDE SEQUENCE</scope>
</reference>